<dbReference type="EMBL" id="ATDP01000071">
    <property type="protein sequence ID" value="EQB17313.1"/>
    <property type="molecule type" value="Genomic_DNA"/>
</dbReference>
<organism evidence="2 3">
    <name type="scientific">Sphingobium lactosutens DS20</name>
    <dbReference type="NCBI Taxonomy" id="1331060"/>
    <lineage>
        <taxon>Bacteria</taxon>
        <taxon>Pseudomonadati</taxon>
        <taxon>Pseudomonadota</taxon>
        <taxon>Alphaproteobacteria</taxon>
        <taxon>Sphingomonadales</taxon>
        <taxon>Sphingomonadaceae</taxon>
        <taxon>Sphingobium</taxon>
    </lineage>
</organism>
<dbReference type="eggNOG" id="COG4421">
    <property type="taxonomic scope" value="Bacteria"/>
</dbReference>
<feature type="domain" description="Glycosyltransferase 61 catalytic" evidence="1">
    <location>
        <begin position="115"/>
        <end position="288"/>
    </location>
</feature>
<dbReference type="GO" id="GO:0016757">
    <property type="term" value="F:glycosyltransferase activity"/>
    <property type="evidence" value="ECO:0007669"/>
    <property type="project" value="InterPro"/>
</dbReference>
<evidence type="ECO:0000313" key="2">
    <source>
        <dbReference type="EMBL" id="EQB17313.1"/>
    </source>
</evidence>
<keyword evidence="3" id="KW-1185">Reference proteome</keyword>
<comment type="caution">
    <text evidence="2">The sequence shown here is derived from an EMBL/GenBank/DDBJ whole genome shotgun (WGS) entry which is preliminary data.</text>
</comment>
<name>T0HZ44_9SPHN</name>
<dbReference type="OrthoDB" id="7169123at2"/>
<reference evidence="2 3" key="1">
    <citation type="journal article" date="2013" name="Genome Announc.">
        <title>Draft Genome Sequence of Sphingobium lactosutens Strain DS20T, Isolated from a Hexachlorocyclohexane Dumpsite.</title>
        <authorList>
            <person name="Kumar R."/>
            <person name="Dwivedi V."/>
            <person name="Negi V."/>
            <person name="Khurana J.P."/>
            <person name="Lal R."/>
        </authorList>
    </citation>
    <scope>NUCLEOTIDE SEQUENCE [LARGE SCALE GENOMIC DNA]</scope>
    <source>
        <strain evidence="2 3">DS20</strain>
    </source>
</reference>
<protein>
    <recommendedName>
        <fullName evidence="1">Glycosyltransferase 61 catalytic domain-containing protein</fullName>
    </recommendedName>
</protein>
<dbReference type="PATRIC" id="fig|1331060.3.peg.926"/>
<dbReference type="Proteomes" id="UP000015531">
    <property type="component" value="Unassembled WGS sequence"/>
</dbReference>
<accession>T0HZ44</accession>
<dbReference type="Pfam" id="PF04577">
    <property type="entry name" value="Glyco_transf_61"/>
    <property type="match status" value="1"/>
</dbReference>
<dbReference type="RefSeq" id="WP_021224849.1">
    <property type="nucleotide sequence ID" value="NZ_ATDP01000071.1"/>
</dbReference>
<sequence length="348" mass="39241">MAAQVFVEWRSVRKTPAVPMLWNDGLTPLIQQNHAYAVETPPATIWAFENVELIGPCIPLILDDLDHEFKIGLFPGYVVRKYADPAYVGQFARATAGTRQISSAWSIWNYNCVIYGHFLLEAMPRLLLIREAILRDPSLATVPILIPSDAPSYALRWIALLLPDVPIETIDVHDSIIVQRLLIPRWGNRYIYPDVVQNQLEQLAAPHKSEDGPKRRIFVERRVESYRVLANADQLRDIAASHGFESVSPERLPLQEQIALFADARHIVGEFSSAMHNALFSPAGCRVMAMNYLAECQSRIGNFRRQRVGYILPENGVVSYDPSITGVRHFEIDPAVFTAKLAKMLEGT</sequence>
<dbReference type="AlphaFoldDB" id="T0HZ44"/>
<gene>
    <name evidence="2" type="ORF">RLDS_04995</name>
</gene>
<dbReference type="InterPro" id="IPR049625">
    <property type="entry name" value="Glyco_transf_61_cat"/>
</dbReference>
<evidence type="ECO:0000313" key="3">
    <source>
        <dbReference type="Proteomes" id="UP000015531"/>
    </source>
</evidence>
<proteinExistence type="predicted"/>
<evidence type="ECO:0000259" key="1">
    <source>
        <dbReference type="Pfam" id="PF04577"/>
    </source>
</evidence>